<proteinExistence type="inferred from homology"/>
<organism evidence="4 5">
    <name type="scientific">Candidatus Borkfalkia ceftriaxoniphila</name>
    <dbReference type="NCBI Taxonomy" id="2508949"/>
    <lineage>
        <taxon>Bacteria</taxon>
        <taxon>Bacillati</taxon>
        <taxon>Bacillota</taxon>
        <taxon>Clostridia</taxon>
        <taxon>Christensenellales</taxon>
        <taxon>Christensenellaceae</taxon>
        <taxon>Candidatus Borkfalkia</taxon>
    </lineage>
</organism>
<feature type="domain" description="Nitroreductase" evidence="3">
    <location>
        <begin position="9"/>
        <end position="151"/>
    </location>
</feature>
<dbReference type="PANTHER" id="PTHR43673:SF10">
    <property type="entry name" value="NADH DEHYDROGENASE_NAD(P)H NITROREDUCTASE XCC3605-RELATED"/>
    <property type="match status" value="1"/>
</dbReference>
<dbReference type="Proteomes" id="UP000291269">
    <property type="component" value="Unassembled WGS sequence"/>
</dbReference>
<dbReference type="InterPro" id="IPR000415">
    <property type="entry name" value="Nitroreductase-like"/>
</dbReference>
<comment type="caution">
    <text evidence="4">The sequence shown here is derived from an EMBL/GenBank/DDBJ whole genome shotgun (WGS) entry which is preliminary data.</text>
</comment>
<evidence type="ECO:0000256" key="2">
    <source>
        <dbReference type="ARBA" id="ARBA00023002"/>
    </source>
</evidence>
<keyword evidence="5" id="KW-1185">Reference proteome</keyword>
<keyword evidence="2" id="KW-0560">Oxidoreductase</keyword>
<sequence length="173" mass="19030">MDIEQLLLTRQSCRNYQEKPVDEETLRKIAELAHLAPSACNAQPWKIYAATGAKAKEVAHALQGMGMNKFTEKCPAFFAIAEGKTSFIGKVGGASHLVPYDVGIFAAHIVLAAQSLGVGSCIIGWRNEKTLQRVLGLKDKQCIPLVIALGYPAEDDPLRQKRRKPLEEVFEIL</sequence>
<dbReference type="PANTHER" id="PTHR43673">
    <property type="entry name" value="NAD(P)H NITROREDUCTASE YDGI-RELATED"/>
    <property type="match status" value="1"/>
</dbReference>
<accession>A0A4Q2KCT5</accession>
<dbReference type="Gene3D" id="3.40.109.10">
    <property type="entry name" value="NADH Oxidase"/>
    <property type="match status" value="1"/>
</dbReference>
<dbReference type="RefSeq" id="WP_129226094.1">
    <property type="nucleotide sequence ID" value="NZ_SDOZ01000002.1"/>
</dbReference>
<evidence type="ECO:0000256" key="1">
    <source>
        <dbReference type="ARBA" id="ARBA00007118"/>
    </source>
</evidence>
<evidence type="ECO:0000259" key="3">
    <source>
        <dbReference type="Pfam" id="PF00881"/>
    </source>
</evidence>
<evidence type="ECO:0000313" key="4">
    <source>
        <dbReference type="EMBL" id="RXZ62395.1"/>
    </source>
</evidence>
<dbReference type="EMBL" id="SDOZ01000002">
    <property type="protein sequence ID" value="RXZ62395.1"/>
    <property type="molecule type" value="Genomic_DNA"/>
</dbReference>
<dbReference type="AlphaFoldDB" id="A0A4Q2KCT5"/>
<dbReference type="OrthoDB" id="9812105at2"/>
<dbReference type="CDD" id="cd02062">
    <property type="entry name" value="Nitro_FMN_reductase"/>
    <property type="match status" value="1"/>
</dbReference>
<reference evidence="4 5" key="1">
    <citation type="journal article" date="2019" name="Gut">
        <title>Antibiotics-induced monodominance of a novel gut bacterial order.</title>
        <authorList>
            <person name="Hildebrand F."/>
            <person name="Moitinho-Silva L."/>
            <person name="Blasche S."/>
            <person name="Jahn M.T."/>
            <person name="Gossmann T.I."/>
            <person name="Heuerta-Cepas J."/>
            <person name="Hercog R."/>
            <person name="Luetge M."/>
            <person name="Bahram M."/>
            <person name="Pryszlak A."/>
            <person name="Alves R.J."/>
            <person name="Waszak S.M."/>
            <person name="Zhu A."/>
            <person name="Ye L."/>
            <person name="Costea P.I."/>
            <person name="Aalvink S."/>
            <person name="Belzer C."/>
            <person name="Forslund S.K."/>
            <person name="Sunagawa S."/>
            <person name="Hentschel U."/>
            <person name="Merten C."/>
            <person name="Patil K.R."/>
            <person name="Benes V."/>
            <person name="Bork P."/>
        </authorList>
    </citation>
    <scope>NUCLEOTIDE SEQUENCE [LARGE SCALE GENOMIC DNA]</scope>
    <source>
        <strain evidence="4 5">HDS1380</strain>
    </source>
</reference>
<dbReference type="SUPFAM" id="SSF55469">
    <property type="entry name" value="FMN-dependent nitroreductase-like"/>
    <property type="match status" value="1"/>
</dbReference>
<dbReference type="InterPro" id="IPR029479">
    <property type="entry name" value="Nitroreductase"/>
</dbReference>
<dbReference type="Pfam" id="PF00881">
    <property type="entry name" value="Nitroreductase"/>
    <property type="match status" value="1"/>
</dbReference>
<comment type="similarity">
    <text evidence="1">Belongs to the nitroreductase family.</text>
</comment>
<dbReference type="GO" id="GO:0016491">
    <property type="term" value="F:oxidoreductase activity"/>
    <property type="evidence" value="ECO:0007669"/>
    <property type="project" value="UniProtKB-KW"/>
</dbReference>
<evidence type="ECO:0000313" key="5">
    <source>
        <dbReference type="Proteomes" id="UP000291269"/>
    </source>
</evidence>
<gene>
    <name evidence="4" type="ORF">ESZ91_08365</name>
</gene>
<name>A0A4Q2KCT5_9FIRM</name>
<protein>
    <submittedName>
        <fullName evidence="4">Nitroreductase</fullName>
    </submittedName>
</protein>